<accession>A0A4Q1AXC0</accession>
<dbReference type="GO" id="GO:0016787">
    <property type="term" value="F:hydrolase activity"/>
    <property type="evidence" value="ECO:0007669"/>
    <property type="project" value="UniProtKB-KW"/>
</dbReference>
<dbReference type="GO" id="GO:0005524">
    <property type="term" value="F:ATP binding"/>
    <property type="evidence" value="ECO:0007669"/>
    <property type="project" value="UniProtKB-KW"/>
</dbReference>
<keyword evidence="1" id="KW-0547">Nucleotide-binding</keyword>
<feature type="domain" description="Helicase ATP-binding" evidence="7">
    <location>
        <begin position="1"/>
        <end position="150"/>
    </location>
</feature>
<evidence type="ECO:0000256" key="3">
    <source>
        <dbReference type="ARBA" id="ARBA00022806"/>
    </source>
</evidence>
<proteinExistence type="inferred from homology"/>
<dbReference type="InterPro" id="IPR044742">
    <property type="entry name" value="DEAD/DEAH_RhlB"/>
</dbReference>
<dbReference type="Pfam" id="PF00271">
    <property type="entry name" value="Helicase_C"/>
    <property type="match status" value="1"/>
</dbReference>
<evidence type="ECO:0000256" key="1">
    <source>
        <dbReference type="ARBA" id="ARBA00022741"/>
    </source>
</evidence>
<dbReference type="InterPro" id="IPR014001">
    <property type="entry name" value="Helicase_ATP-bd"/>
</dbReference>
<dbReference type="OrthoDB" id="9805696at2"/>
<keyword evidence="3 9" id="KW-0347">Helicase</keyword>
<dbReference type="Gene3D" id="3.40.50.300">
    <property type="entry name" value="P-loop containing nucleotide triphosphate hydrolases"/>
    <property type="match status" value="2"/>
</dbReference>
<dbReference type="Pfam" id="PF00270">
    <property type="entry name" value="DEAD"/>
    <property type="match status" value="1"/>
</dbReference>
<organism evidence="9 10">
    <name type="scientific">Halarcobacter mediterraneus</name>
    <dbReference type="NCBI Taxonomy" id="2023153"/>
    <lineage>
        <taxon>Bacteria</taxon>
        <taxon>Pseudomonadati</taxon>
        <taxon>Campylobacterota</taxon>
        <taxon>Epsilonproteobacteria</taxon>
        <taxon>Campylobacterales</taxon>
        <taxon>Arcobacteraceae</taxon>
        <taxon>Halarcobacter</taxon>
    </lineage>
</organism>
<feature type="compositionally biased region" description="Basic and acidic residues" evidence="6">
    <location>
        <begin position="360"/>
        <end position="370"/>
    </location>
</feature>
<dbReference type="GO" id="GO:0005829">
    <property type="term" value="C:cytosol"/>
    <property type="evidence" value="ECO:0007669"/>
    <property type="project" value="TreeGrafter"/>
</dbReference>
<dbReference type="AlphaFoldDB" id="A0A4Q1AXC0"/>
<feature type="domain" description="Helicase C-terminal" evidence="8">
    <location>
        <begin position="173"/>
        <end position="326"/>
    </location>
</feature>
<evidence type="ECO:0000256" key="4">
    <source>
        <dbReference type="ARBA" id="ARBA00022840"/>
    </source>
</evidence>
<dbReference type="InterPro" id="IPR011545">
    <property type="entry name" value="DEAD/DEAH_box_helicase_dom"/>
</dbReference>
<comment type="caution">
    <text evidence="9">The sequence shown here is derived from an EMBL/GenBank/DDBJ whole genome shotgun (WGS) entry which is preliminary data.</text>
</comment>
<protein>
    <submittedName>
        <fullName evidence="9">RNA helicase</fullName>
    </submittedName>
</protein>
<dbReference type="EMBL" id="NXIE01000001">
    <property type="protein sequence ID" value="RXK14408.1"/>
    <property type="molecule type" value="Genomic_DNA"/>
</dbReference>
<comment type="similarity">
    <text evidence="5">Belongs to the DEAD box helicase family.</text>
</comment>
<dbReference type="PANTHER" id="PTHR47959:SF13">
    <property type="entry name" value="ATP-DEPENDENT RNA HELICASE RHLE"/>
    <property type="match status" value="1"/>
</dbReference>
<reference evidence="9 10" key="1">
    <citation type="submission" date="2017-09" db="EMBL/GenBank/DDBJ databases">
        <title>Genomics of the genus Arcobacter.</title>
        <authorList>
            <person name="Perez-Cataluna A."/>
            <person name="Figueras M.J."/>
            <person name="Salas-Masso N."/>
        </authorList>
    </citation>
    <scope>NUCLEOTIDE SEQUENCE [LARGE SCALE GENOMIC DNA]</scope>
    <source>
        <strain evidence="9 10">F156-34</strain>
    </source>
</reference>
<dbReference type="SMART" id="SM00487">
    <property type="entry name" value="DEXDc"/>
    <property type="match status" value="1"/>
</dbReference>
<dbReference type="InterPro" id="IPR050079">
    <property type="entry name" value="DEAD_box_RNA_helicase"/>
</dbReference>
<dbReference type="GO" id="GO:0003676">
    <property type="term" value="F:nucleic acid binding"/>
    <property type="evidence" value="ECO:0007669"/>
    <property type="project" value="InterPro"/>
</dbReference>
<dbReference type="GO" id="GO:0003724">
    <property type="term" value="F:RNA helicase activity"/>
    <property type="evidence" value="ECO:0007669"/>
    <property type="project" value="TreeGrafter"/>
</dbReference>
<feature type="region of interest" description="Disordered" evidence="6">
    <location>
        <begin position="319"/>
        <end position="370"/>
    </location>
</feature>
<evidence type="ECO:0000313" key="9">
    <source>
        <dbReference type="EMBL" id="RXK14408.1"/>
    </source>
</evidence>
<dbReference type="SUPFAM" id="SSF52540">
    <property type="entry name" value="P-loop containing nucleoside triphosphate hydrolases"/>
    <property type="match status" value="1"/>
</dbReference>
<dbReference type="PROSITE" id="PS51194">
    <property type="entry name" value="HELICASE_CTER"/>
    <property type="match status" value="1"/>
</dbReference>
<sequence>MPLLNKVNSKLNYNNRVLRGLILVPTRELVEQVSKSLNDYGKFLKVKHTKIMGGISKSKQEQIIEGGIDIIVATPGRLKDLVESEILDLSSVNYLVLDEADTMLEMGFLEEVEEIFSYCSPYKQIVMCSATISQNIQKLAKQFMKEPVTVQIHDRRDTVSLIDHKAYKIDIKKKKELVTKLIKDSAYNQILLFVNKKESADAALEHFNTHGVKAATIHGEIEYKQRVQAIKDFRNRKIQVLIATDIAGRGLDIEKLPLVINYNLPESTDDFTHRVGRTGRAGNRGEVITILTVEDYNHFTKIERNLRLNIKREIHEDFPLKDRQPRQRIQTKKKLSEKKGRKTSSSEPKKTGAKSKKTTKRDSNRSFRRK</sequence>
<evidence type="ECO:0000256" key="5">
    <source>
        <dbReference type="ARBA" id="ARBA00038437"/>
    </source>
</evidence>
<gene>
    <name evidence="9" type="ORF">CP965_02875</name>
</gene>
<dbReference type="InterPro" id="IPR001650">
    <property type="entry name" value="Helicase_C-like"/>
</dbReference>
<evidence type="ECO:0000259" key="7">
    <source>
        <dbReference type="PROSITE" id="PS51192"/>
    </source>
</evidence>
<keyword evidence="10" id="KW-1185">Reference proteome</keyword>
<feature type="compositionally biased region" description="Basic residues" evidence="6">
    <location>
        <begin position="329"/>
        <end position="342"/>
    </location>
</feature>
<evidence type="ECO:0000256" key="2">
    <source>
        <dbReference type="ARBA" id="ARBA00022801"/>
    </source>
</evidence>
<dbReference type="InterPro" id="IPR027417">
    <property type="entry name" value="P-loop_NTPase"/>
</dbReference>
<dbReference type="Proteomes" id="UP000289718">
    <property type="component" value="Unassembled WGS sequence"/>
</dbReference>
<dbReference type="PROSITE" id="PS51192">
    <property type="entry name" value="HELICASE_ATP_BIND_1"/>
    <property type="match status" value="1"/>
</dbReference>
<name>A0A4Q1AXC0_9BACT</name>
<dbReference type="CDD" id="cd00268">
    <property type="entry name" value="DEADc"/>
    <property type="match status" value="1"/>
</dbReference>
<evidence type="ECO:0000256" key="6">
    <source>
        <dbReference type="SAM" id="MobiDB-lite"/>
    </source>
</evidence>
<dbReference type="CDD" id="cd18787">
    <property type="entry name" value="SF2_C_DEAD"/>
    <property type="match status" value="1"/>
</dbReference>
<dbReference type="PANTHER" id="PTHR47959">
    <property type="entry name" value="ATP-DEPENDENT RNA HELICASE RHLE-RELATED"/>
    <property type="match status" value="1"/>
</dbReference>
<evidence type="ECO:0000313" key="10">
    <source>
        <dbReference type="Proteomes" id="UP000289718"/>
    </source>
</evidence>
<keyword evidence="2" id="KW-0378">Hydrolase</keyword>
<dbReference type="SMART" id="SM00490">
    <property type="entry name" value="HELICc"/>
    <property type="match status" value="1"/>
</dbReference>
<keyword evidence="4" id="KW-0067">ATP-binding</keyword>
<evidence type="ECO:0000259" key="8">
    <source>
        <dbReference type="PROSITE" id="PS51194"/>
    </source>
</evidence>